<feature type="domain" description="Sacsin/Nov" evidence="2">
    <location>
        <begin position="112"/>
        <end position="214"/>
    </location>
</feature>
<feature type="region of interest" description="Disordered" evidence="1">
    <location>
        <begin position="1"/>
        <end position="46"/>
    </location>
</feature>
<evidence type="ECO:0000313" key="3">
    <source>
        <dbReference type="EMBL" id="KAK1662620.1"/>
    </source>
</evidence>
<accession>A0AAD8WJX8</accession>
<dbReference type="InterPro" id="IPR052957">
    <property type="entry name" value="Auxin_embryo_med"/>
</dbReference>
<dbReference type="EMBL" id="JAUUTY010000003">
    <property type="protein sequence ID" value="KAK1662620.1"/>
    <property type="molecule type" value="Genomic_DNA"/>
</dbReference>
<organism evidence="3 4">
    <name type="scientific">Lolium multiflorum</name>
    <name type="common">Italian ryegrass</name>
    <name type="synonym">Lolium perenne subsp. multiflorum</name>
    <dbReference type="NCBI Taxonomy" id="4521"/>
    <lineage>
        <taxon>Eukaryota</taxon>
        <taxon>Viridiplantae</taxon>
        <taxon>Streptophyta</taxon>
        <taxon>Embryophyta</taxon>
        <taxon>Tracheophyta</taxon>
        <taxon>Spermatophyta</taxon>
        <taxon>Magnoliopsida</taxon>
        <taxon>Liliopsida</taxon>
        <taxon>Poales</taxon>
        <taxon>Poaceae</taxon>
        <taxon>BOP clade</taxon>
        <taxon>Pooideae</taxon>
        <taxon>Poodae</taxon>
        <taxon>Poeae</taxon>
        <taxon>Poeae Chloroplast Group 2 (Poeae type)</taxon>
        <taxon>Loliodinae</taxon>
        <taxon>Loliinae</taxon>
        <taxon>Lolium</taxon>
    </lineage>
</organism>
<dbReference type="Gene3D" id="3.30.565.10">
    <property type="entry name" value="Histidine kinase-like ATPase, C-terminal domain"/>
    <property type="match status" value="1"/>
</dbReference>
<dbReference type="InterPro" id="IPR058210">
    <property type="entry name" value="SACS/Nov_dom"/>
</dbReference>
<comment type="caution">
    <text evidence="3">The sequence shown here is derived from an EMBL/GenBank/DDBJ whole genome shotgun (WGS) entry which is preliminary data.</text>
</comment>
<gene>
    <name evidence="3" type="ORF">QYE76_050779</name>
</gene>
<dbReference type="NCBIfam" id="NF047352">
    <property type="entry name" value="P_loop_sacsin"/>
    <property type="match status" value="1"/>
</dbReference>
<sequence>MGKRKRSLRLQRMPNKHTQLLKDGEEPQGLRGRAPLRPLSTSKNRNQRFLSGAQLDSVTAELSSSSPATMAEAAREHVEKIRRERYYIGRGEQNPLAEDMHQAVNYLSQELYSKDVHFLMELVQNAEDNEYPEGVAPSLEFLVTSNDITGSGASSTLFIFNNERGFSKSNIESICRVGKSTKKGNRDKGYIGEKGIGFKSVFLISSQPHIFSNGYQIKFNENPCAECNIGYIVPEWVESRPSLSDVKQIYGCSKNLPATCIILPLKDEKVTAVKQQLSNLHPEMLLFLSKIRQLSVREDNCNPRASTVSEIAISSEKNYQMRKNMHAESYTLHLSAQEDGNQEECGYYMWRQKFPVKPENRVDKRTEIDEWVITLAFPQGERLSRGKELSPGVYAFLPTEMVTNFPFIIQADFLLASSREAILFDSPWNKGILESVPSAFLNAFVALVKSRADAPAMSLPSMFRFLPVNPSLIPLLEPVRSGIKDKVLLENIVPCESHTSQKIFCKPDSVARLKPTFWDILGKARESGVDLKNLSTHGTYILSSHFDKSTHNSVLAFLGVKSVSSEWYAKCIEGSNLLKEVHEQLYLEIISFVVDNWQNFFSGTNMLSIPLLKYVDRNNVISFWSISRASQSSDRLCLVSEKKYISWLISWNQEFLSSGRLFLPPSTQTTLEDFPRKSTVIQWLHTHAKVESTSVYNYGLTVASSLSTDRRPVIALAHFLYHSSEKGHLESYNLAELCRVMPVIDSYGNFVKTRSSILVPAKGSKWIELIGTNPWMNENYIELHADYKSAGCFAGNYTSEGQLLSFIKAQLHASDVPFVHPPNASFPTVSSPLTVGNAILLLQWIQNLKSRRVTLPARFLACVQEGSWLMTSAGYKPPNESFLSSSEWSNLLQDGSSFVDIPMIDQQFYQNKLHEYKEELKAIGVRSEFREASAYIGSRLMSMAANNMLTRENVYALLRLIRFLQQKVLSPSELINHVKDARWMKSTLGYMSPSSCIVYDSEWAVASCISNQPFLDVKFYGEDILAYKPELKLLGVVVGFENNYQLVIDNFKFSSAAVTCDATVLILKCIRYVSSCDDFLKKLKELKWLKTSMGFRAPNESFLLEPEWECLLKIFDGIPVVDVGFYESKISSYKEELKKAGLIIRFEEASKAIGNIFKKMVLKSSLTKVTVLALLASYRQLRKQSPIPVELFNGMGNEKWLRTSLGFRSPSDAILYDEEWKSLSPIADLPFINDDDSHDGLSKEIHGYKHELKGLGVTTDVKDGARFVISGLNFPKHPVNISAATVLSLLRSIRSWLACTTKFPKDFGEKISSYSWLRTTLGYKCPDECILFDRKQSYIYKEDGPFIDESFYGSEIASFKDVLAEIGAIVDVRSGHGLIAQHLRNHKDSATISRIYMYLKECNWEPMDKKSDWIWIPNESENGSWVSPRSCVLHDPDNLFSRQLHVLGKYYEGKLLDFFSSAFGVRHAPCGEDYCQLWSTWESSASELSIVDCASFWKYIAKKWSKNTEKLLSGCVKVPVCVDGKIILSQKEDVFIPDDLLLKDLFDKLPQESFFIWYPSCSLPSVSRARLNNIYGSIGVGAISKAVEKNNSFTLEDRSCRKVDQRELLSVGLLQIVLAFLADPALDISIEERHRMVSWLLNVVVLETDRPITVGYRVNLSGGRSVDVKASRMLRWERVNAKLYTQRRNGTASCYKEKIEFATNFADEIAQGLLFEMADQITSLAELIKIGSLVDFQEAAVEYLLRSRNLQLFPEDEAFLNAASRGGSKNC</sequence>
<dbReference type="SUPFAM" id="SSF55874">
    <property type="entry name" value="ATPase domain of HSP90 chaperone/DNA topoisomerase II/histidine kinase"/>
    <property type="match status" value="1"/>
</dbReference>
<dbReference type="InterPro" id="IPR036890">
    <property type="entry name" value="HATPase_C_sf"/>
</dbReference>
<evidence type="ECO:0000313" key="4">
    <source>
        <dbReference type="Proteomes" id="UP001231189"/>
    </source>
</evidence>
<dbReference type="PANTHER" id="PTHR32387">
    <property type="entry name" value="WU:FJ29H11"/>
    <property type="match status" value="1"/>
</dbReference>
<dbReference type="Proteomes" id="UP001231189">
    <property type="component" value="Unassembled WGS sequence"/>
</dbReference>
<reference evidence="3" key="1">
    <citation type="submission" date="2023-07" db="EMBL/GenBank/DDBJ databases">
        <title>A chromosome-level genome assembly of Lolium multiflorum.</title>
        <authorList>
            <person name="Chen Y."/>
            <person name="Copetti D."/>
            <person name="Kolliker R."/>
            <person name="Studer B."/>
        </authorList>
    </citation>
    <scope>NUCLEOTIDE SEQUENCE</scope>
    <source>
        <strain evidence="3">02402/16</strain>
        <tissue evidence="3">Leaf</tissue>
    </source>
</reference>
<proteinExistence type="predicted"/>
<dbReference type="Pfam" id="PF25794">
    <property type="entry name" value="SACS"/>
    <property type="match status" value="1"/>
</dbReference>
<evidence type="ECO:0000259" key="2">
    <source>
        <dbReference type="Pfam" id="PF25794"/>
    </source>
</evidence>
<keyword evidence="4" id="KW-1185">Reference proteome</keyword>
<name>A0AAD8WJX8_LOLMU</name>
<evidence type="ECO:0000256" key="1">
    <source>
        <dbReference type="SAM" id="MobiDB-lite"/>
    </source>
</evidence>
<protein>
    <recommendedName>
        <fullName evidence="2">Sacsin/Nov domain-containing protein</fullName>
    </recommendedName>
</protein>
<dbReference type="PANTHER" id="PTHR32387:SF3">
    <property type="entry name" value="ATP_DNA BINDING PROTEIN"/>
    <property type="match status" value="1"/>
</dbReference>